<dbReference type="RefSeq" id="WP_012935602.1">
    <property type="nucleotide sequence ID" value="NC_013739.1"/>
</dbReference>
<dbReference type="eggNOG" id="COG0662">
    <property type="taxonomic scope" value="Bacteria"/>
</dbReference>
<keyword evidence="3" id="KW-1185">Reference proteome</keyword>
<accession>D3F4U4</accession>
<gene>
    <name evidence="2" type="ordered locus">Cwoe_4136</name>
</gene>
<dbReference type="HOGENOM" id="CLU_2009998_0_0_11"/>
<organism evidence="2 3">
    <name type="scientific">Conexibacter woesei (strain DSM 14684 / CCUG 47730 / CIP 108061 / JCM 11494 / NBRC 100937 / ID131577)</name>
    <dbReference type="NCBI Taxonomy" id="469383"/>
    <lineage>
        <taxon>Bacteria</taxon>
        <taxon>Bacillati</taxon>
        <taxon>Actinomycetota</taxon>
        <taxon>Thermoleophilia</taxon>
        <taxon>Solirubrobacterales</taxon>
        <taxon>Conexibacteraceae</taxon>
        <taxon>Conexibacter</taxon>
    </lineage>
</organism>
<dbReference type="Pfam" id="PF07883">
    <property type="entry name" value="Cupin_2"/>
    <property type="match status" value="1"/>
</dbReference>
<dbReference type="CDD" id="cd02208">
    <property type="entry name" value="cupin_RmlC-like"/>
    <property type="match status" value="1"/>
</dbReference>
<feature type="domain" description="Cupin type-2" evidence="1">
    <location>
        <begin position="49"/>
        <end position="113"/>
    </location>
</feature>
<dbReference type="InterPro" id="IPR013096">
    <property type="entry name" value="Cupin_2"/>
</dbReference>
<dbReference type="Gene3D" id="2.60.120.10">
    <property type="entry name" value="Jelly Rolls"/>
    <property type="match status" value="1"/>
</dbReference>
<evidence type="ECO:0000313" key="2">
    <source>
        <dbReference type="EMBL" id="ADB52551.1"/>
    </source>
</evidence>
<name>D3F4U4_CONWI</name>
<dbReference type="InterPro" id="IPR014710">
    <property type="entry name" value="RmlC-like_jellyroll"/>
</dbReference>
<dbReference type="OrthoDB" id="122936at2"/>
<sequence>MGPVTALGVTVVPSERVEKIELPGDSWSRMVVTARTAGGGNVASLGYSVFTPGTALTLVKHETEEFAYVLSGSGELRLDGADPVAFAAGDGIFIPAGVWHAVVNTCDEDVAMVFGFPHPDYPPTARR</sequence>
<dbReference type="EMBL" id="CP001854">
    <property type="protein sequence ID" value="ADB52551.1"/>
    <property type="molecule type" value="Genomic_DNA"/>
</dbReference>
<evidence type="ECO:0000313" key="3">
    <source>
        <dbReference type="Proteomes" id="UP000008229"/>
    </source>
</evidence>
<dbReference type="AlphaFoldDB" id="D3F4U4"/>
<dbReference type="InterPro" id="IPR011051">
    <property type="entry name" value="RmlC_Cupin_sf"/>
</dbReference>
<proteinExistence type="predicted"/>
<reference evidence="2 3" key="1">
    <citation type="journal article" date="2010" name="Stand. Genomic Sci.">
        <title>Complete genome sequence of Conexibacter woesei type strain (ID131577).</title>
        <authorList>
            <person name="Pukall R."/>
            <person name="Lapidus A."/>
            <person name="Glavina Del Rio T."/>
            <person name="Copeland A."/>
            <person name="Tice H."/>
            <person name="Cheng J.-F."/>
            <person name="Lucas S."/>
            <person name="Chen F."/>
            <person name="Nolan M."/>
            <person name="Bruce D."/>
            <person name="Goodwin L."/>
            <person name="Pitluck S."/>
            <person name="Mavromatis K."/>
            <person name="Ivanova N."/>
            <person name="Ovchinnikova G."/>
            <person name="Pati A."/>
            <person name="Chen A."/>
            <person name="Palaniappan K."/>
            <person name="Land M."/>
            <person name="Hauser L."/>
            <person name="Chang Y.-J."/>
            <person name="Jeffries C.D."/>
            <person name="Chain P."/>
            <person name="Meincke L."/>
            <person name="Sims D."/>
            <person name="Brettin T."/>
            <person name="Detter J.C."/>
            <person name="Rohde M."/>
            <person name="Goeker M."/>
            <person name="Bristow J."/>
            <person name="Eisen J.A."/>
            <person name="Markowitz V."/>
            <person name="Kyrpides N.C."/>
            <person name="Klenk H.-P."/>
            <person name="Hugenholtz P."/>
        </authorList>
    </citation>
    <scope>NUCLEOTIDE SEQUENCE [LARGE SCALE GENOMIC DNA]</scope>
    <source>
        <strain evidence="3">DSM 14684 / CIP 108061 / JCM 11494 / NBRC 100937 / ID131577</strain>
    </source>
</reference>
<dbReference type="Proteomes" id="UP000008229">
    <property type="component" value="Chromosome"/>
</dbReference>
<dbReference type="SUPFAM" id="SSF51182">
    <property type="entry name" value="RmlC-like cupins"/>
    <property type="match status" value="1"/>
</dbReference>
<protein>
    <submittedName>
        <fullName evidence="2">Cupin 2 conserved barrel domain protein</fullName>
    </submittedName>
</protein>
<dbReference type="KEGG" id="cwo:Cwoe_4136"/>
<dbReference type="STRING" id="469383.Cwoe_4136"/>
<reference evidence="3" key="2">
    <citation type="submission" date="2010-01" db="EMBL/GenBank/DDBJ databases">
        <title>The complete genome of Conexibacter woesei DSM 14684.</title>
        <authorList>
            <consortium name="US DOE Joint Genome Institute (JGI-PGF)"/>
            <person name="Lucas S."/>
            <person name="Copeland A."/>
            <person name="Lapidus A."/>
            <person name="Glavina del Rio T."/>
            <person name="Dalin E."/>
            <person name="Tice H."/>
            <person name="Bruce D."/>
            <person name="Goodwin L."/>
            <person name="Pitluck S."/>
            <person name="Kyrpides N."/>
            <person name="Mavromatis K."/>
            <person name="Ivanova N."/>
            <person name="Mikhailova N."/>
            <person name="Chertkov O."/>
            <person name="Brettin T."/>
            <person name="Detter J.C."/>
            <person name="Han C."/>
            <person name="Larimer F."/>
            <person name="Land M."/>
            <person name="Hauser L."/>
            <person name="Markowitz V."/>
            <person name="Cheng J.-F."/>
            <person name="Hugenholtz P."/>
            <person name="Woyke T."/>
            <person name="Wu D."/>
            <person name="Pukall R."/>
            <person name="Steenblock K."/>
            <person name="Schneider S."/>
            <person name="Klenk H.-P."/>
            <person name="Eisen J.A."/>
        </authorList>
    </citation>
    <scope>NUCLEOTIDE SEQUENCE [LARGE SCALE GENOMIC DNA]</scope>
    <source>
        <strain evidence="3">DSM 14684 / CIP 108061 / JCM 11494 / NBRC 100937 / ID131577</strain>
    </source>
</reference>
<evidence type="ECO:0000259" key="1">
    <source>
        <dbReference type="Pfam" id="PF07883"/>
    </source>
</evidence>